<proteinExistence type="predicted"/>
<comment type="caution">
    <text evidence="1">The sequence shown here is derived from an EMBL/GenBank/DDBJ whole genome shotgun (WGS) entry which is preliminary data.</text>
</comment>
<dbReference type="InterPro" id="IPR032710">
    <property type="entry name" value="NTF2-like_dom_sf"/>
</dbReference>
<dbReference type="SUPFAM" id="SSF54427">
    <property type="entry name" value="NTF2-like"/>
    <property type="match status" value="1"/>
</dbReference>
<evidence type="ECO:0008006" key="3">
    <source>
        <dbReference type="Google" id="ProtNLM"/>
    </source>
</evidence>
<evidence type="ECO:0000313" key="2">
    <source>
        <dbReference type="Proteomes" id="UP000438182"/>
    </source>
</evidence>
<accession>A0A6I4NZ81</accession>
<dbReference type="Proteomes" id="UP000438182">
    <property type="component" value="Unassembled WGS sequence"/>
</dbReference>
<keyword evidence="2" id="KW-1185">Reference proteome</keyword>
<dbReference type="RefSeq" id="WP_160423921.1">
    <property type="nucleotide sequence ID" value="NZ_WSTA01000028.1"/>
</dbReference>
<reference evidence="1 2" key="1">
    <citation type="submission" date="2019-12" db="EMBL/GenBank/DDBJ databases">
        <authorList>
            <person name="Kim Y.S."/>
        </authorList>
    </citation>
    <scope>NUCLEOTIDE SEQUENCE [LARGE SCALE GENOMIC DNA]</scope>
    <source>
        <strain evidence="1 2">MMS17-SY077</strain>
    </source>
</reference>
<gene>
    <name evidence="1" type="ORF">GB864_08170</name>
</gene>
<protein>
    <recommendedName>
        <fullName evidence="3">Nuclear transport factor 2 family protein</fullName>
    </recommendedName>
</protein>
<organism evidence="1 2">
    <name type="scientific">Agromyces seonyuensis</name>
    <dbReference type="NCBI Taxonomy" id="2662446"/>
    <lineage>
        <taxon>Bacteria</taxon>
        <taxon>Bacillati</taxon>
        <taxon>Actinomycetota</taxon>
        <taxon>Actinomycetes</taxon>
        <taxon>Micrococcales</taxon>
        <taxon>Microbacteriaceae</taxon>
        <taxon>Agromyces</taxon>
    </lineage>
</organism>
<dbReference type="EMBL" id="WSTA01000028">
    <property type="protein sequence ID" value="MWB98522.1"/>
    <property type="molecule type" value="Genomic_DNA"/>
</dbReference>
<evidence type="ECO:0000313" key="1">
    <source>
        <dbReference type="EMBL" id="MWB98522.1"/>
    </source>
</evidence>
<sequence>MGVRSDEVRAFLVRYAATLTKQDAEAAAELWSTPGLIADDRFSGVLGSREEMAEGLRQSYPLYRQLGLAAVEYELRDEKELSDHLVLVGVRWLFLDDEGQLLTDSSSYYLLRDESDGLRACVCVETDAAEKLQALAADRGIELPTPPQTGEEPS</sequence>
<dbReference type="AlphaFoldDB" id="A0A6I4NZ81"/>
<name>A0A6I4NZ81_9MICO</name>